<accession>A0A7X5UVE5</accession>
<dbReference type="PANTHER" id="PTHR43400">
    <property type="entry name" value="FUMARATE REDUCTASE"/>
    <property type="match status" value="1"/>
</dbReference>
<dbReference type="RefSeq" id="WP_167177401.1">
    <property type="nucleotide sequence ID" value="NZ_JAAOYM010000003.1"/>
</dbReference>
<dbReference type="InterPro" id="IPR036188">
    <property type="entry name" value="FAD/NAD-bd_sf"/>
</dbReference>
<feature type="domain" description="FAD-dependent oxidoreductase 2 FAD-binding" evidence="5">
    <location>
        <begin position="10"/>
        <end position="499"/>
    </location>
</feature>
<dbReference type="Gene3D" id="3.50.50.60">
    <property type="entry name" value="FAD/NAD(P)-binding domain"/>
    <property type="match status" value="2"/>
</dbReference>
<protein>
    <submittedName>
        <fullName evidence="6">3-oxo-5alpha-steroid 4-dehydrogenase</fullName>
        <ecNumber evidence="6">1.3.99.5</ecNumber>
    </submittedName>
</protein>
<evidence type="ECO:0000256" key="2">
    <source>
        <dbReference type="ARBA" id="ARBA00022630"/>
    </source>
</evidence>
<dbReference type="Pfam" id="PF00890">
    <property type="entry name" value="FAD_binding_2"/>
    <property type="match status" value="1"/>
</dbReference>
<name>A0A7X5UVE5_9PSEU</name>
<dbReference type="EMBL" id="JAAOYM010000003">
    <property type="protein sequence ID" value="NIJ14880.1"/>
    <property type="molecule type" value="Genomic_DNA"/>
</dbReference>
<evidence type="ECO:0000256" key="3">
    <source>
        <dbReference type="ARBA" id="ARBA00022827"/>
    </source>
</evidence>
<dbReference type="GO" id="GO:0003865">
    <property type="term" value="F:3-oxo-5-alpha-steroid 4-dehydrogenase activity"/>
    <property type="evidence" value="ECO:0007669"/>
    <property type="project" value="UniProtKB-EC"/>
</dbReference>
<gene>
    <name evidence="6" type="ORF">FHU38_005288</name>
</gene>
<keyword evidence="3" id="KW-0274">FAD</keyword>
<evidence type="ECO:0000313" key="6">
    <source>
        <dbReference type="EMBL" id="NIJ14880.1"/>
    </source>
</evidence>
<dbReference type="GO" id="GO:0008202">
    <property type="term" value="P:steroid metabolic process"/>
    <property type="evidence" value="ECO:0007669"/>
    <property type="project" value="UniProtKB-ARBA"/>
</dbReference>
<keyword evidence="4 6" id="KW-0560">Oxidoreductase</keyword>
<keyword evidence="7" id="KW-1185">Reference proteome</keyword>
<dbReference type="PANTHER" id="PTHR43400:SF10">
    <property type="entry name" value="3-OXOSTEROID 1-DEHYDROGENASE"/>
    <property type="match status" value="1"/>
</dbReference>
<dbReference type="InterPro" id="IPR027477">
    <property type="entry name" value="Succ_DH/fumarate_Rdtase_cat_sf"/>
</dbReference>
<proteinExistence type="predicted"/>
<dbReference type="Proteomes" id="UP000545493">
    <property type="component" value="Unassembled WGS sequence"/>
</dbReference>
<dbReference type="InterPro" id="IPR050315">
    <property type="entry name" value="FAD-oxidoreductase_2"/>
</dbReference>
<reference evidence="6 7" key="1">
    <citation type="submission" date="2020-03" db="EMBL/GenBank/DDBJ databases">
        <title>Sequencing the genomes of 1000 actinobacteria strains.</title>
        <authorList>
            <person name="Klenk H.-P."/>
        </authorList>
    </citation>
    <scope>NUCLEOTIDE SEQUENCE [LARGE SCALE GENOMIC DNA]</scope>
    <source>
        <strain evidence="6 7">DSM 45685</strain>
    </source>
</reference>
<dbReference type="SUPFAM" id="SSF51905">
    <property type="entry name" value="FAD/NAD(P)-binding domain"/>
    <property type="match status" value="1"/>
</dbReference>
<comment type="caution">
    <text evidence="6">The sequence shown here is derived from an EMBL/GenBank/DDBJ whole genome shotgun (WGS) entry which is preliminary data.</text>
</comment>
<dbReference type="InterPro" id="IPR003953">
    <property type="entry name" value="FAD-dep_OxRdtase_2_FAD-bd"/>
</dbReference>
<dbReference type="NCBIfam" id="NF005511">
    <property type="entry name" value="PRK07121.1-4"/>
    <property type="match status" value="1"/>
</dbReference>
<evidence type="ECO:0000256" key="1">
    <source>
        <dbReference type="ARBA" id="ARBA00001974"/>
    </source>
</evidence>
<dbReference type="SUPFAM" id="SSF56425">
    <property type="entry name" value="Succinate dehydrogenase/fumarate reductase flavoprotein, catalytic domain"/>
    <property type="match status" value="1"/>
</dbReference>
<organism evidence="6 7">
    <name type="scientific">Saccharomonospora amisosensis</name>
    <dbReference type="NCBI Taxonomy" id="1128677"/>
    <lineage>
        <taxon>Bacteria</taxon>
        <taxon>Bacillati</taxon>
        <taxon>Actinomycetota</taxon>
        <taxon>Actinomycetes</taxon>
        <taxon>Pseudonocardiales</taxon>
        <taxon>Pseudonocardiaceae</taxon>
        <taxon>Saccharomonospora</taxon>
    </lineage>
</organism>
<dbReference type="Gene3D" id="3.90.700.10">
    <property type="entry name" value="Succinate dehydrogenase/fumarate reductase flavoprotein, catalytic domain"/>
    <property type="match status" value="1"/>
</dbReference>
<keyword evidence="2" id="KW-0285">Flavoprotein</keyword>
<comment type="cofactor">
    <cofactor evidence="1">
        <name>FAD</name>
        <dbReference type="ChEBI" id="CHEBI:57692"/>
    </cofactor>
</comment>
<evidence type="ECO:0000259" key="5">
    <source>
        <dbReference type="Pfam" id="PF00890"/>
    </source>
</evidence>
<evidence type="ECO:0000256" key="4">
    <source>
        <dbReference type="ARBA" id="ARBA00023002"/>
    </source>
</evidence>
<sequence length="529" mass="57623">MVEQWDAEADIVIVGFGGAGACAAIEATDRGAEVLVVDRFRGGGATEISGGIVYAGGGTEHQVRAGYSDTTQAMLDYLRLEVEDVVSEETLARFCEQSVENLRWLESNGVPFEGSMSPRKTSYPTNDYYLYYSGNELAPPFRDKATPAPRGHRTKGRGTSGKVLFKALRSAVAKRDIAVRFQTRVTELVTDESGHVVGIECRELANGLPRLFHRLLSQSNRKLNIYYRPLGKLLDKPIRRIERRHGKVRRFRARRGVVLAAGGFVFNRKLVSEHAPAYRGGSSLGTIGDDGSGIELGRSVGGRTDCMNRVSAWRFYNPPLALVEGVLVNTAGERICNELYYGARIGDHIARQEGAKAYLVVDSRVLEEAKRQLPSQTLWFQRLQATYLFTIGHHKGGQLEEAARRAGIDPEGLRRTIEDYNADACAGAPDRMGKDGDHVRPLERGPYYVFDCSLRAQRGYPCPMITLGGLAVDERTGAVLATDGSTVPGLYAAGRNAVGVCSHSYVSGLSIADCVFSGRRVGAALAGAD</sequence>
<dbReference type="EC" id="1.3.99.5" evidence="6"/>
<dbReference type="AlphaFoldDB" id="A0A7X5UVE5"/>
<evidence type="ECO:0000313" key="7">
    <source>
        <dbReference type="Proteomes" id="UP000545493"/>
    </source>
</evidence>